<dbReference type="Proteomes" id="UP001273166">
    <property type="component" value="Unassembled WGS sequence"/>
</dbReference>
<dbReference type="RefSeq" id="XP_062718469.1">
    <property type="nucleotide sequence ID" value="XM_062870588.1"/>
</dbReference>
<evidence type="ECO:0000313" key="2">
    <source>
        <dbReference type="EMBL" id="KAK3302689.1"/>
    </source>
</evidence>
<keyword evidence="3" id="KW-1185">Reference proteome</keyword>
<sequence length="230" mass="26117">MYKNEDDQPLARAHIRHHSEIPDSEDDASYSVDEDNRSLVRVPIRHRSKLTKPAKDEDGLPPTLRTPIRQRLRNSASRKRVASNPAPFPYSKRQRVDRSDYNDVGLNIYDADEDDASECDVLEDEDPADSEYLLQDEDPADSEYGAKTEHDDESDVALDIEHLDHDPLVEDIFKQLGDYEDSEYEDDTPVHEEEGNDVLGPDTFNLDNVSLDQLQGFADIETVDVSSEDG</sequence>
<accession>A0AAJ0LYT7</accession>
<gene>
    <name evidence="2" type="ORF">B0T15DRAFT_562678</name>
</gene>
<feature type="compositionally biased region" description="Acidic residues" evidence="1">
    <location>
        <begin position="110"/>
        <end position="141"/>
    </location>
</feature>
<proteinExistence type="predicted"/>
<evidence type="ECO:0000256" key="1">
    <source>
        <dbReference type="SAM" id="MobiDB-lite"/>
    </source>
</evidence>
<dbReference type="AlphaFoldDB" id="A0AAJ0LYT7"/>
<reference evidence="2" key="2">
    <citation type="submission" date="2023-06" db="EMBL/GenBank/DDBJ databases">
        <authorList>
            <consortium name="Lawrence Berkeley National Laboratory"/>
            <person name="Mondo S.J."/>
            <person name="Hensen N."/>
            <person name="Bonometti L."/>
            <person name="Westerberg I."/>
            <person name="Brannstrom I.O."/>
            <person name="Guillou S."/>
            <person name="Cros-Aarteil S."/>
            <person name="Calhoun S."/>
            <person name="Haridas S."/>
            <person name="Kuo A."/>
            <person name="Pangilinan J."/>
            <person name="Riley R."/>
            <person name="Labutti K."/>
            <person name="Andreopoulos B."/>
            <person name="Lipzen A."/>
            <person name="Chen C."/>
            <person name="Yanf M."/>
            <person name="Daum C."/>
            <person name="Ng V."/>
            <person name="Clum A."/>
            <person name="Steindorff A."/>
            <person name="Ohm R."/>
            <person name="Martin F."/>
            <person name="Silar P."/>
            <person name="Natvig D."/>
            <person name="Lalanne C."/>
            <person name="Gautier V."/>
            <person name="Ament-Velasquez S.L."/>
            <person name="Kruys A."/>
            <person name="Hutchinson M.I."/>
            <person name="Powell A.J."/>
            <person name="Barry K."/>
            <person name="Miller A.N."/>
            <person name="Grigoriev I.V."/>
            <person name="Debuchy R."/>
            <person name="Gladieux P."/>
            <person name="Thoren M.H."/>
            <person name="Johannesson H."/>
        </authorList>
    </citation>
    <scope>NUCLEOTIDE SEQUENCE</scope>
    <source>
        <strain evidence="2">CBS 333.67</strain>
    </source>
</reference>
<name>A0AAJ0LYT7_9PEZI</name>
<dbReference type="GeneID" id="87889417"/>
<comment type="caution">
    <text evidence="2">The sequence shown here is derived from an EMBL/GenBank/DDBJ whole genome shotgun (WGS) entry which is preliminary data.</text>
</comment>
<reference evidence="2" key="1">
    <citation type="journal article" date="2023" name="Mol. Phylogenet. Evol.">
        <title>Genome-scale phylogeny and comparative genomics of the fungal order Sordariales.</title>
        <authorList>
            <person name="Hensen N."/>
            <person name="Bonometti L."/>
            <person name="Westerberg I."/>
            <person name="Brannstrom I.O."/>
            <person name="Guillou S."/>
            <person name="Cros-Aarteil S."/>
            <person name="Calhoun S."/>
            <person name="Haridas S."/>
            <person name="Kuo A."/>
            <person name="Mondo S."/>
            <person name="Pangilinan J."/>
            <person name="Riley R."/>
            <person name="LaButti K."/>
            <person name="Andreopoulos B."/>
            <person name="Lipzen A."/>
            <person name="Chen C."/>
            <person name="Yan M."/>
            <person name="Daum C."/>
            <person name="Ng V."/>
            <person name="Clum A."/>
            <person name="Steindorff A."/>
            <person name="Ohm R.A."/>
            <person name="Martin F."/>
            <person name="Silar P."/>
            <person name="Natvig D.O."/>
            <person name="Lalanne C."/>
            <person name="Gautier V."/>
            <person name="Ament-Velasquez S.L."/>
            <person name="Kruys A."/>
            <person name="Hutchinson M.I."/>
            <person name="Powell A.J."/>
            <person name="Barry K."/>
            <person name="Miller A.N."/>
            <person name="Grigoriev I.V."/>
            <person name="Debuchy R."/>
            <person name="Gladieux P."/>
            <person name="Hiltunen Thoren M."/>
            <person name="Johannesson H."/>
        </authorList>
    </citation>
    <scope>NUCLEOTIDE SEQUENCE</scope>
    <source>
        <strain evidence="2">CBS 333.67</strain>
    </source>
</reference>
<feature type="compositionally biased region" description="Basic residues" evidence="1">
    <location>
        <begin position="68"/>
        <end position="81"/>
    </location>
</feature>
<organism evidence="2 3">
    <name type="scientific">Chaetomium strumarium</name>
    <dbReference type="NCBI Taxonomy" id="1170767"/>
    <lineage>
        <taxon>Eukaryota</taxon>
        <taxon>Fungi</taxon>
        <taxon>Dikarya</taxon>
        <taxon>Ascomycota</taxon>
        <taxon>Pezizomycotina</taxon>
        <taxon>Sordariomycetes</taxon>
        <taxon>Sordariomycetidae</taxon>
        <taxon>Sordariales</taxon>
        <taxon>Chaetomiaceae</taxon>
        <taxon>Chaetomium</taxon>
    </lineage>
</organism>
<feature type="region of interest" description="Disordered" evidence="1">
    <location>
        <begin position="1"/>
        <end position="153"/>
    </location>
</feature>
<evidence type="ECO:0000313" key="3">
    <source>
        <dbReference type="Proteomes" id="UP001273166"/>
    </source>
</evidence>
<feature type="compositionally biased region" description="Basic residues" evidence="1">
    <location>
        <begin position="43"/>
        <end position="52"/>
    </location>
</feature>
<feature type="region of interest" description="Disordered" evidence="1">
    <location>
        <begin position="180"/>
        <end position="200"/>
    </location>
</feature>
<dbReference type="EMBL" id="JAUDZG010000007">
    <property type="protein sequence ID" value="KAK3302689.1"/>
    <property type="molecule type" value="Genomic_DNA"/>
</dbReference>
<protein>
    <submittedName>
        <fullName evidence="2">Uncharacterized protein</fullName>
    </submittedName>
</protein>